<dbReference type="GO" id="GO:0046872">
    <property type="term" value="F:metal ion binding"/>
    <property type="evidence" value="ECO:0007669"/>
    <property type="project" value="UniProtKB-KW"/>
</dbReference>
<feature type="domain" description="4Fe-4S ferredoxin-type" evidence="7">
    <location>
        <begin position="58"/>
        <end position="89"/>
    </location>
</feature>
<comment type="subcellular location">
    <subcellularLocation>
        <location evidence="6">Cytoplasm</location>
    </subcellularLocation>
</comment>
<comment type="function">
    <text evidence="6">Could be involved in the maturation of NapA, the catalytic subunit of the periplasmic nitrate reductase, before its export into the periplasm.</text>
</comment>
<evidence type="ECO:0000256" key="6">
    <source>
        <dbReference type="HAMAP-Rule" id="MF_02201"/>
    </source>
</evidence>
<comment type="caution">
    <text evidence="8">The sequence shown here is derived from an EMBL/GenBank/DDBJ whole genome shotgun (WGS) entry which is preliminary data.</text>
</comment>
<accession>A0AA90Z2D5</accession>
<dbReference type="GO" id="GO:0005737">
    <property type="term" value="C:cytoplasm"/>
    <property type="evidence" value="ECO:0007669"/>
    <property type="project" value="UniProtKB-SubCell"/>
</dbReference>
<keyword evidence="2 6" id="KW-0479">Metal-binding</keyword>
<comment type="similarity">
    <text evidence="6">Belongs to the NapF family.</text>
</comment>
<dbReference type="RefSeq" id="WP_171330794.1">
    <property type="nucleotide sequence ID" value="NZ_WVRA01000005.1"/>
</dbReference>
<organism evidence="8 9">
    <name type="scientific">Ruegeria atlantica</name>
    <dbReference type="NCBI Taxonomy" id="81569"/>
    <lineage>
        <taxon>Bacteria</taxon>
        <taxon>Pseudomonadati</taxon>
        <taxon>Pseudomonadota</taxon>
        <taxon>Alphaproteobacteria</taxon>
        <taxon>Rhodobacterales</taxon>
        <taxon>Roseobacteraceae</taxon>
        <taxon>Ruegeria</taxon>
    </lineage>
</organism>
<dbReference type="InterPro" id="IPR004496">
    <property type="entry name" value="NapF"/>
</dbReference>
<dbReference type="InterPro" id="IPR017896">
    <property type="entry name" value="4Fe4S_Fe-S-bd"/>
</dbReference>
<dbReference type="Pfam" id="PF12838">
    <property type="entry name" value="Fer4_7"/>
    <property type="match status" value="2"/>
</dbReference>
<feature type="binding site" evidence="6">
    <location>
        <position position="142"/>
    </location>
    <ligand>
        <name>[4Fe-4S] cluster</name>
        <dbReference type="ChEBI" id="CHEBI:49883"/>
        <label>3</label>
    </ligand>
</feature>
<dbReference type="SUPFAM" id="SSF54862">
    <property type="entry name" value="4Fe-4S ferredoxins"/>
    <property type="match status" value="1"/>
</dbReference>
<evidence type="ECO:0000313" key="9">
    <source>
        <dbReference type="Proteomes" id="UP000597886"/>
    </source>
</evidence>
<proteinExistence type="inferred from homology"/>
<keyword evidence="4 6" id="KW-0408">Iron</keyword>
<feature type="binding site" evidence="6">
    <location>
        <position position="37"/>
    </location>
    <ligand>
        <name>[4Fe-4S] cluster</name>
        <dbReference type="ChEBI" id="CHEBI:49883"/>
        <label>1</label>
    </ligand>
</feature>
<dbReference type="CDD" id="cd10564">
    <property type="entry name" value="NapF_like"/>
    <property type="match status" value="1"/>
</dbReference>
<keyword evidence="3 6" id="KW-0677">Repeat</keyword>
<evidence type="ECO:0000256" key="3">
    <source>
        <dbReference type="ARBA" id="ARBA00022737"/>
    </source>
</evidence>
<dbReference type="EMBL" id="WVRA01000005">
    <property type="protein sequence ID" value="NOE19309.1"/>
    <property type="molecule type" value="Genomic_DNA"/>
</dbReference>
<keyword evidence="5 6" id="KW-0411">Iron-sulfur</keyword>
<evidence type="ECO:0000259" key="7">
    <source>
        <dbReference type="PROSITE" id="PS51379"/>
    </source>
</evidence>
<feature type="binding site" evidence="6">
    <location>
        <position position="145"/>
    </location>
    <ligand>
        <name>[4Fe-4S] cluster</name>
        <dbReference type="ChEBI" id="CHEBI:49883"/>
        <label>3</label>
    </ligand>
</feature>
<feature type="binding site" evidence="6">
    <location>
        <position position="43"/>
    </location>
    <ligand>
        <name>[4Fe-4S] cluster</name>
        <dbReference type="ChEBI" id="CHEBI:49883"/>
        <label>1</label>
    </ligand>
</feature>
<evidence type="ECO:0000313" key="8">
    <source>
        <dbReference type="EMBL" id="NOE19309.1"/>
    </source>
</evidence>
<dbReference type="InterPro" id="IPR017900">
    <property type="entry name" value="4Fe4S_Fe_S_CS"/>
</dbReference>
<dbReference type="PANTHER" id="PTHR43193">
    <property type="match status" value="1"/>
</dbReference>
<dbReference type="AlphaFoldDB" id="A0AA90Z2D5"/>
<evidence type="ECO:0000256" key="5">
    <source>
        <dbReference type="ARBA" id="ARBA00023014"/>
    </source>
</evidence>
<feature type="binding site" evidence="6">
    <location>
        <position position="72"/>
    </location>
    <ligand>
        <name>[4Fe-4S] cluster</name>
        <dbReference type="ChEBI" id="CHEBI:49883"/>
        <label>2</label>
    </ligand>
</feature>
<dbReference type="Proteomes" id="UP000597886">
    <property type="component" value="Unassembled WGS sequence"/>
</dbReference>
<keyword evidence="1 6" id="KW-0004">4Fe-4S</keyword>
<dbReference type="Gene3D" id="3.30.70.20">
    <property type="match status" value="2"/>
</dbReference>
<dbReference type="PROSITE" id="PS00198">
    <property type="entry name" value="4FE4S_FER_1"/>
    <property type="match status" value="1"/>
</dbReference>
<reference evidence="8" key="1">
    <citation type="submission" date="2019-12" db="EMBL/GenBank/DDBJ databases">
        <title>Ruegeria JWLKs population differentiation of coral mucus and skeleton niches.</title>
        <authorList>
            <person name="Luo D."/>
        </authorList>
    </citation>
    <scope>NUCLEOTIDE SEQUENCE</scope>
    <source>
        <strain evidence="8">HKCCD6181</strain>
    </source>
</reference>
<gene>
    <name evidence="6 8" type="primary">napF</name>
    <name evidence="8" type="ORF">GS634_14365</name>
</gene>
<evidence type="ECO:0000256" key="4">
    <source>
        <dbReference type="ARBA" id="ARBA00023004"/>
    </source>
</evidence>
<feature type="binding site" evidence="6">
    <location>
        <position position="69"/>
    </location>
    <ligand>
        <name>[4Fe-4S] cluster</name>
        <dbReference type="ChEBI" id="CHEBI:49883"/>
        <label>2</label>
    </ligand>
</feature>
<comment type="subunit">
    <text evidence="6">Interacts with the cytoplasmic NapA precursor.</text>
</comment>
<feature type="binding site" evidence="6">
    <location>
        <position position="47"/>
    </location>
    <ligand>
        <name>[4Fe-4S] cluster</name>
        <dbReference type="ChEBI" id="CHEBI:49883"/>
        <label>1</label>
    </ligand>
</feature>
<feature type="binding site" evidence="6">
    <location>
        <position position="40"/>
    </location>
    <ligand>
        <name>[4Fe-4S] cluster</name>
        <dbReference type="ChEBI" id="CHEBI:49883"/>
        <label>1</label>
    </ligand>
</feature>
<keyword evidence="6" id="KW-0963">Cytoplasm</keyword>
<evidence type="ECO:0000256" key="2">
    <source>
        <dbReference type="ARBA" id="ARBA00022723"/>
    </source>
</evidence>
<dbReference type="NCBIfam" id="TIGR00402">
    <property type="entry name" value="napF"/>
    <property type="match status" value="1"/>
</dbReference>
<feature type="domain" description="4Fe-4S ferredoxin-type" evidence="7">
    <location>
        <begin position="27"/>
        <end position="57"/>
    </location>
</feature>
<feature type="domain" description="4Fe-4S ferredoxin-type" evidence="7">
    <location>
        <begin position="133"/>
        <end position="162"/>
    </location>
</feature>
<feature type="binding site" evidence="6">
    <location>
        <position position="148"/>
    </location>
    <ligand>
        <name>[4Fe-4S] cluster</name>
        <dbReference type="ChEBI" id="CHEBI:49883"/>
        <label>3</label>
    </ligand>
</feature>
<dbReference type="InterPro" id="IPR052977">
    <property type="entry name" value="Polyferredoxin-like_ET"/>
</dbReference>
<sequence length="171" mass="18138">MSQMTSRRAFLSARGLREDPDAIRPPGAVATGFSDLCTRCEDCAAACPEDIITFDDAGFPVLDLSAGGCTLCGDCADICPTPALLSERVAEWPWRARIDDTSCLSTNGVSCRLCQDNCEQDAIRFRLQLGGRAEPALETETCIGCGSCSAACPAGAIVMHRPAPLHPEVNQ</sequence>
<feature type="binding site" evidence="6">
    <location>
        <position position="75"/>
    </location>
    <ligand>
        <name>[4Fe-4S] cluster</name>
        <dbReference type="ChEBI" id="CHEBI:49883"/>
        <label>2</label>
    </ligand>
</feature>
<comment type="cofactor">
    <cofactor evidence="6">
        <name>[4Fe-4S] cluster</name>
        <dbReference type="ChEBI" id="CHEBI:49883"/>
    </cofactor>
</comment>
<feature type="binding site" evidence="6">
    <location>
        <position position="79"/>
    </location>
    <ligand>
        <name>[4Fe-4S] cluster</name>
        <dbReference type="ChEBI" id="CHEBI:49883"/>
        <label>2</label>
    </ligand>
</feature>
<dbReference type="PANTHER" id="PTHR43193:SF2">
    <property type="entry name" value="POLYFERREDOXIN PROTEIN FWDF"/>
    <property type="match status" value="1"/>
</dbReference>
<name>A0AA90Z2D5_9RHOB</name>
<protein>
    <recommendedName>
        <fullName evidence="6">Ferredoxin-type protein NapF</fullName>
    </recommendedName>
</protein>
<dbReference type="PROSITE" id="PS51379">
    <property type="entry name" value="4FE4S_FER_2"/>
    <property type="match status" value="3"/>
</dbReference>
<dbReference type="GO" id="GO:0051539">
    <property type="term" value="F:4 iron, 4 sulfur cluster binding"/>
    <property type="evidence" value="ECO:0007669"/>
    <property type="project" value="UniProtKB-UniRule"/>
</dbReference>
<feature type="binding site" evidence="6">
    <location>
        <position position="152"/>
    </location>
    <ligand>
        <name>[4Fe-4S] cluster</name>
        <dbReference type="ChEBI" id="CHEBI:49883"/>
        <label>3</label>
    </ligand>
</feature>
<dbReference type="HAMAP" id="MF_02201">
    <property type="entry name" value="NapF"/>
    <property type="match status" value="1"/>
</dbReference>
<evidence type="ECO:0000256" key="1">
    <source>
        <dbReference type="ARBA" id="ARBA00022485"/>
    </source>
</evidence>